<dbReference type="RefSeq" id="WP_237871337.1">
    <property type="nucleotide sequence ID" value="NZ_JAKLTR010000005.1"/>
</dbReference>
<dbReference type="InterPro" id="IPR008189">
    <property type="entry name" value="rRNA_ssu_MeTfrase_I"/>
</dbReference>
<evidence type="ECO:0000256" key="4">
    <source>
        <dbReference type="ARBA" id="ARBA00022679"/>
    </source>
</evidence>
<keyword evidence="4" id="KW-0808">Transferase</keyword>
<protein>
    <submittedName>
        <fullName evidence="7">SAM-dependent methyltransferase</fullName>
    </submittedName>
</protein>
<dbReference type="InterPro" id="IPR014777">
    <property type="entry name" value="4pyrrole_Mease_sub1"/>
</dbReference>
<accession>A0ABS9KQX5</accession>
<dbReference type="Proteomes" id="UP001165367">
    <property type="component" value="Unassembled WGS sequence"/>
</dbReference>
<comment type="caution">
    <text evidence="7">The sequence shown here is derived from an EMBL/GenBank/DDBJ whole genome shotgun (WGS) entry which is preliminary data.</text>
</comment>
<gene>
    <name evidence="7" type="ORF">LZZ85_10350</name>
</gene>
<dbReference type="Pfam" id="PF00590">
    <property type="entry name" value="TP_methylase"/>
    <property type="match status" value="1"/>
</dbReference>
<keyword evidence="1" id="KW-0963">Cytoplasm</keyword>
<evidence type="ECO:0000256" key="5">
    <source>
        <dbReference type="ARBA" id="ARBA00022691"/>
    </source>
</evidence>
<evidence type="ECO:0000256" key="1">
    <source>
        <dbReference type="ARBA" id="ARBA00022490"/>
    </source>
</evidence>
<dbReference type="PIRSF" id="PIRSF005917">
    <property type="entry name" value="MTase_YraL"/>
    <property type="match status" value="1"/>
</dbReference>
<dbReference type="PANTHER" id="PTHR46111:SF2">
    <property type="entry name" value="SAM-DEPENDENT METHYLTRANSFERASE"/>
    <property type="match status" value="1"/>
</dbReference>
<keyword evidence="3 7" id="KW-0489">Methyltransferase</keyword>
<evidence type="ECO:0000256" key="3">
    <source>
        <dbReference type="ARBA" id="ARBA00022603"/>
    </source>
</evidence>
<reference evidence="7" key="1">
    <citation type="submission" date="2022-01" db="EMBL/GenBank/DDBJ databases">
        <authorList>
            <person name="Jo J.-H."/>
            <person name="Im W.-T."/>
        </authorList>
    </citation>
    <scope>NUCLEOTIDE SEQUENCE</scope>
    <source>
        <strain evidence="7">NA20</strain>
    </source>
</reference>
<evidence type="ECO:0000313" key="7">
    <source>
        <dbReference type="EMBL" id="MCG2614685.1"/>
    </source>
</evidence>
<organism evidence="7 8">
    <name type="scientific">Terrimonas ginsenosidimutans</name>
    <dbReference type="NCBI Taxonomy" id="2908004"/>
    <lineage>
        <taxon>Bacteria</taxon>
        <taxon>Pseudomonadati</taxon>
        <taxon>Bacteroidota</taxon>
        <taxon>Chitinophagia</taxon>
        <taxon>Chitinophagales</taxon>
        <taxon>Chitinophagaceae</taxon>
        <taxon>Terrimonas</taxon>
    </lineage>
</organism>
<dbReference type="InterPro" id="IPR000878">
    <property type="entry name" value="4pyrrol_Mease"/>
</dbReference>
<dbReference type="GO" id="GO:0008168">
    <property type="term" value="F:methyltransferase activity"/>
    <property type="evidence" value="ECO:0007669"/>
    <property type="project" value="UniProtKB-KW"/>
</dbReference>
<sequence>MEKGSVYLVPSLLDENGINAIPVYVADAIQKCQVMFVENERTARRFLKQFWRERLPEGSEIIIDNYEWFTIHKAEETVRNSFRQKLTEGKNIAILSEAGCPGVADPGQLLVAVAQEMNATVVPLVGPSSILLALMASGMNGQQFRFTGYLPIDSAQRIKAIKDLEADSIRNNCTQIFIETPYRNNQMIEVILKQASPSSRLCIAVDLTGEKEWVKTKTVAEWRKETVDIHKRPAIFLLMA</sequence>
<dbReference type="PANTHER" id="PTHR46111">
    <property type="entry name" value="RIBOSOMAL RNA SMALL SUBUNIT METHYLTRANSFERASE I"/>
    <property type="match status" value="1"/>
</dbReference>
<dbReference type="CDD" id="cd11649">
    <property type="entry name" value="RsmI_like"/>
    <property type="match status" value="1"/>
</dbReference>
<dbReference type="InterPro" id="IPR035996">
    <property type="entry name" value="4pyrrol_Methylase_sf"/>
</dbReference>
<evidence type="ECO:0000259" key="6">
    <source>
        <dbReference type="Pfam" id="PF00590"/>
    </source>
</evidence>
<proteinExistence type="predicted"/>
<dbReference type="EMBL" id="JAKLTR010000005">
    <property type="protein sequence ID" value="MCG2614685.1"/>
    <property type="molecule type" value="Genomic_DNA"/>
</dbReference>
<dbReference type="InterPro" id="IPR014776">
    <property type="entry name" value="4pyrrole_Mease_sub2"/>
</dbReference>
<keyword evidence="8" id="KW-1185">Reference proteome</keyword>
<dbReference type="Gene3D" id="3.30.950.10">
    <property type="entry name" value="Methyltransferase, Cobalt-precorrin-4 Transmethylase, Domain 2"/>
    <property type="match status" value="1"/>
</dbReference>
<name>A0ABS9KQX5_9BACT</name>
<feature type="domain" description="Tetrapyrrole methylase" evidence="6">
    <location>
        <begin position="21"/>
        <end position="221"/>
    </location>
</feature>
<dbReference type="Gene3D" id="3.40.1010.10">
    <property type="entry name" value="Cobalt-precorrin-4 Transmethylase, Domain 1"/>
    <property type="match status" value="1"/>
</dbReference>
<evidence type="ECO:0000313" key="8">
    <source>
        <dbReference type="Proteomes" id="UP001165367"/>
    </source>
</evidence>
<keyword evidence="2" id="KW-0698">rRNA processing</keyword>
<evidence type="ECO:0000256" key="2">
    <source>
        <dbReference type="ARBA" id="ARBA00022552"/>
    </source>
</evidence>
<keyword evidence="5" id="KW-0949">S-adenosyl-L-methionine</keyword>
<dbReference type="GO" id="GO:0032259">
    <property type="term" value="P:methylation"/>
    <property type="evidence" value="ECO:0007669"/>
    <property type="project" value="UniProtKB-KW"/>
</dbReference>
<dbReference type="SUPFAM" id="SSF53790">
    <property type="entry name" value="Tetrapyrrole methylase"/>
    <property type="match status" value="1"/>
</dbReference>